<evidence type="ECO:0000313" key="2">
    <source>
        <dbReference type="EMBL" id="KAA9104521.1"/>
    </source>
</evidence>
<dbReference type="RefSeq" id="WP_150450726.1">
    <property type="nucleotide sequence ID" value="NZ_VYSA01000008.1"/>
</dbReference>
<evidence type="ECO:0000256" key="1">
    <source>
        <dbReference type="SAM" id="MobiDB-lite"/>
    </source>
</evidence>
<evidence type="ECO:0008006" key="4">
    <source>
        <dbReference type="Google" id="ProtNLM"/>
    </source>
</evidence>
<evidence type="ECO:0000313" key="3">
    <source>
        <dbReference type="Proteomes" id="UP000325827"/>
    </source>
</evidence>
<keyword evidence="3" id="KW-1185">Reference proteome</keyword>
<accession>A0A5J5IVZ0</accession>
<feature type="region of interest" description="Disordered" evidence="1">
    <location>
        <begin position="134"/>
        <end position="153"/>
    </location>
</feature>
<dbReference type="OrthoDB" id="4929908at2"/>
<gene>
    <name evidence="2" type="ORF">F6B43_19320</name>
</gene>
<protein>
    <recommendedName>
        <fullName evidence="4">Gluconate 2-dehydrogenase subunit 3 family protein</fullName>
    </recommendedName>
</protein>
<dbReference type="AlphaFoldDB" id="A0A5J5IVZ0"/>
<sequence>MEHDHVDEALVHVAARVARLAFPHDVPDEVYEMAATDALTQDHDDPREDLKIRRSLQRLTEFLDDDAQLLASLKDLSDEAWFRTYRQLIIPGIYGHPAVWARLGYQGPSHHLGGYLHRGFNDLTWLPDPRVEEFPEPMAEIGPDSRSADGVSR</sequence>
<dbReference type="EMBL" id="VYSA01000008">
    <property type="protein sequence ID" value="KAA9104521.1"/>
    <property type="molecule type" value="Genomic_DNA"/>
</dbReference>
<comment type="caution">
    <text evidence="2">The sequence shown here is derived from an EMBL/GenBank/DDBJ whole genome shotgun (WGS) entry which is preliminary data.</text>
</comment>
<reference evidence="3" key="1">
    <citation type="submission" date="2019-09" db="EMBL/GenBank/DDBJ databases">
        <title>Mumia zhuanghuii sp. nov. isolated from the intestinal contents of plateau pika (Ochotona curzoniae) in the Qinghai-Tibet plateau of China.</title>
        <authorList>
            <person name="Tian Z."/>
        </authorList>
    </citation>
    <scope>NUCLEOTIDE SEQUENCE [LARGE SCALE GENOMIC DNA]</scope>
    <source>
        <strain evidence="3">JCM 30598</strain>
    </source>
</reference>
<organism evidence="2 3">
    <name type="scientific">Microbacterium rhizomatis</name>
    <dbReference type="NCBI Taxonomy" id="1631477"/>
    <lineage>
        <taxon>Bacteria</taxon>
        <taxon>Bacillati</taxon>
        <taxon>Actinomycetota</taxon>
        <taxon>Actinomycetes</taxon>
        <taxon>Micrococcales</taxon>
        <taxon>Microbacteriaceae</taxon>
        <taxon>Microbacterium</taxon>
    </lineage>
</organism>
<dbReference type="Proteomes" id="UP000325827">
    <property type="component" value="Unassembled WGS sequence"/>
</dbReference>
<proteinExistence type="predicted"/>
<name>A0A5J5IVZ0_9MICO</name>